<proteinExistence type="inferred from homology"/>
<keyword evidence="2" id="KW-0521">NADP</keyword>
<accession>A0ABR0JE93</accession>
<name>A0ABR0JE93_9EURO</name>
<reference evidence="4 5" key="1">
    <citation type="submission" date="2023-08" db="EMBL/GenBank/DDBJ databases">
        <title>Black Yeasts Isolated from many extreme environments.</title>
        <authorList>
            <person name="Coleine C."/>
            <person name="Stajich J.E."/>
            <person name="Selbmann L."/>
        </authorList>
    </citation>
    <scope>NUCLEOTIDE SEQUENCE [LARGE SCALE GENOMIC DNA]</scope>
    <source>
        <strain evidence="4 5">CCFEE 6328</strain>
    </source>
</reference>
<dbReference type="Gene3D" id="3.40.50.720">
    <property type="entry name" value="NAD(P)-binding Rossmann-like Domain"/>
    <property type="match status" value="1"/>
</dbReference>
<protein>
    <submittedName>
        <fullName evidence="4">Uncharacterized protein</fullName>
    </submittedName>
</protein>
<dbReference type="EMBL" id="JAVRRF010000008">
    <property type="protein sequence ID" value="KAK5062263.1"/>
    <property type="molecule type" value="Genomic_DNA"/>
</dbReference>
<evidence type="ECO:0000256" key="2">
    <source>
        <dbReference type="ARBA" id="ARBA00022857"/>
    </source>
</evidence>
<evidence type="ECO:0000256" key="3">
    <source>
        <dbReference type="ARBA" id="ARBA00023002"/>
    </source>
</evidence>
<evidence type="ECO:0000256" key="1">
    <source>
        <dbReference type="ARBA" id="ARBA00006484"/>
    </source>
</evidence>
<evidence type="ECO:0000313" key="4">
    <source>
        <dbReference type="EMBL" id="KAK5062263.1"/>
    </source>
</evidence>
<dbReference type="Proteomes" id="UP001345691">
    <property type="component" value="Unassembled WGS sequence"/>
</dbReference>
<comment type="similarity">
    <text evidence="1">Belongs to the short-chain dehydrogenases/reductases (SDR) family.</text>
</comment>
<organism evidence="4 5">
    <name type="scientific">Exophiala sideris</name>
    <dbReference type="NCBI Taxonomy" id="1016849"/>
    <lineage>
        <taxon>Eukaryota</taxon>
        <taxon>Fungi</taxon>
        <taxon>Dikarya</taxon>
        <taxon>Ascomycota</taxon>
        <taxon>Pezizomycotina</taxon>
        <taxon>Eurotiomycetes</taxon>
        <taxon>Chaetothyriomycetidae</taxon>
        <taxon>Chaetothyriales</taxon>
        <taxon>Herpotrichiellaceae</taxon>
        <taxon>Exophiala</taxon>
    </lineage>
</organism>
<dbReference type="InterPro" id="IPR036291">
    <property type="entry name" value="NAD(P)-bd_dom_sf"/>
</dbReference>
<dbReference type="Pfam" id="PF13561">
    <property type="entry name" value="adh_short_C2"/>
    <property type="match status" value="1"/>
</dbReference>
<dbReference type="CDD" id="cd05233">
    <property type="entry name" value="SDR_c"/>
    <property type="match status" value="1"/>
</dbReference>
<keyword evidence="5" id="KW-1185">Reference proteome</keyword>
<dbReference type="PRINTS" id="PR00080">
    <property type="entry name" value="SDRFAMILY"/>
</dbReference>
<dbReference type="PANTHER" id="PTHR24321:SF8">
    <property type="entry name" value="ESTRADIOL 17-BETA-DEHYDROGENASE 8-RELATED"/>
    <property type="match status" value="1"/>
</dbReference>
<dbReference type="PROSITE" id="PS00061">
    <property type="entry name" value="ADH_SHORT"/>
    <property type="match status" value="1"/>
</dbReference>
<dbReference type="PRINTS" id="PR00081">
    <property type="entry name" value="GDHRDH"/>
</dbReference>
<dbReference type="PANTHER" id="PTHR24321">
    <property type="entry name" value="DEHYDROGENASES, SHORT CHAIN"/>
    <property type="match status" value="1"/>
</dbReference>
<dbReference type="SUPFAM" id="SSF51735">
    <property type="entry name" value="NAD(P)-binding Rossmann-fold domains"/>
    <property type="match status" value="1"/>
</dbReference>
<dbReference type="InterPro" id="IPR002347">
    <property type="entry name" value="SDR_fam"/>
</dbReference>
<sequence length="253" mass="26956">MEPMRSLKDKVYAITGGGSGIGLATAELLASLGAKVSLADVNVNALQEVQTRIEKDGGKCLITAVDVANSEQVDQWIQNTVQSFGPLDGAANLAGIIPFNINIDRVEDLDNGSWGKVLDVNLTGVMYCLRAELRQMNHHGSIVNASSVAGLRGFAKNAAYVASKHAVIGLTKTVAKEVGDRGIRCNCLAPGLIDTPMQRYSTQIRGMEMPLTQQPIQRKGQAAEVAQLIAWLMSDASTFITGTVQVIDGGWFA</sequence>
<keyword evidence="3" id="KW-0560">Oxidoreductase</keyword>
<dbReference type="InterPro" id="IPR020904">
    <property type="entry name" value="Sc_DH/Rdtase_CS"/>
</dbReference>
<gene>
    <name evidence="4" type="ORF">LTR69_004621</name>
</gene>
<comment type="caution">
    <text evidence="4">The sequence shown here is derived from an EMBL/GenBank/DDBJ whole genome shotgun (WGS) entry which is preliminary data.</text>
</comment>
<evidence type="ECO:0000313" key="5">
    <source>
        <dbReference type="Proteomes" id="UP001345691"/>
    </source>
</evidence>